<dbReference type="Gene3D" id="3.30.370.10">
    <property type="entry name" value="Barstar-like"/>
    <property type="match status" value="1"/>
</dbReference>
<dbReference type="Proteomes" id="UP000194218">
    <property type="component" value="Chromosome"/>
</dbReference>
<dbReference type="InterPro" id="IPR035905">
    <property type="entry name" value="Barstar-like_sf"/>
</dbReference>
<comment type="similarity">
    <text evidence="1">Belongs to the barstar family.</text>
</comment>
<gene>
    <name evidence="3" type="ORF">CAG99_23785</name>
</gene>
<protein>
    <recommendedName>
        <fullName evidence="2">Barstar (barnase inhibitor) domain-containing protein</fullName>
    </recommendedName>
</protein>
<dbReference type="InterPro" id="IPR000468">
    <property type="entry name" value="Barstar"/>
</dbReference>
<sequence length="144" mass="15555">MVSDKGPPRDTVAGVLDGSRPPGVHRWAADASAIDGARSAARRAGWHVAVLPAGDAVDKRSFLALCADAFDLPDWFGHNWDALHDCLTDLSWWGTPRGYLLIARGWSVLERTAPDVATTAGLIVEESVVHWRSRSTPMSVLLEG</sequence>
<name>A0A1W7D3B6_9ACTN</name>
<reference evidence="3 4" key="1">
    <citation type="submission" date="2017-05" db="EMBL/GenBank/DDBJ databases">
        <title>Complete genome sequence of Streptomyces sp. SCSIO 03032 revealed the diverse biosynthetic pathways for its bioactive secondary metabolites.</title>
        <authorList>
            <person name="Ma L."/>
            <person name="Zhu Y."/>
            <person name="Zhang W."/>
            <person name="Zhang G."/>
            <person name="Tian X."/>
            <person name="Zhang S."/>
            <person name="Zhang C."/>
        </authorList>
    </citation>
    <scope>NUCLEOTIDE SEQUENCE [LARGE SCALE GENOMIC DNA]</scope>
    <source>
        <strain evidence="3 4">SCSIO 03032</strain>
    </source>
</reference>
<dbReference type="RefSeq" id="WP_086161289.1">
    <property type="nucleotide sequence ID" value="NZ_CP021121.1"/>
</dbReference>
<feature type="domain" description="Barstar (barnase inhibitor)" evidence="2">
    <location>
        <begin position="47"/>
        <end position="142"/>
    </location>
</feature>
<dbReference type="SUPFAM" id="SSF52038">
    <property type="entry name" value="Barstar-related"/>
    <property type="match status" value="1"/>
</dbReference>
<accession>A0A1W7D3B6</accession>
<organism evidence="3 4">
    <name type="scientific">Streptomyces marincola</name>
    <dbReference type="NCBI Taxonomy" id="2878388"/>
    <lineage>
        <taxon>Bacteria</taxon>
        <taxon>Bacillati</taxon>
        <taxon>Actinomycetota</taxon>
        <taxon>Actinomycetes</taxon>
        <taxon>Kitasatosporales</taxon>
        <taxon>Streptomycetaceae</taxon>
        <taxon>Streptomyces</taxon>
    </lineage>
</organism>
<evidence type="ECO:0000313" key="4">
    <source>
        <dbReference type="Proteomes" id="UP000194218"/>
    </source>
</evidence>
<keyword evidence="4" id="KW-1185">Reference proteome</keyword>
<proteinExistence type="inferred from homology"/>
<evidence type="ECO:0000256" key="1">
    <source>
        <dbReference type="ARBA" id="ARBA00006845"/>
    </source>
</evidence>
<dbReference type="EMBL" id="CP021121">
    <property type="protein sequence ID" value="ARQ71447.1"/>
    <property type="molecule type" value="Genomic_DNA"/>
</dbReference>
<dbReference type="OrthoDB" id="5184890at2"/>
<evidence type="ECO:0000259" key="2">
    <source>
        <dbReference type="Pfam" id="PF01337"/>
    </source>
</evidence>
<evidence type="ECO:0000313" key="3">
    <source>
        <dbReference type="EMBL" id="ARQ71447.1"/>
    </source>
</evidence>
<dbReference type="KEGG" id="smao:CAG99_23785"/>
<dbReference type="Pfam" id="PF01337">
    <property type="entry name" value="Barstar"/>
    <property type="match status" value="1"/>
</dbReference>
<dbReference type="AlphaFoldDB" id="A0A1W7D3B6"/>